<dbReference type="HOGENOM" id="CLU_015495_1_0_2"/>
<evidence type="ECO:0000259" key="2">
    <source>
        <dbReference type="PROSITE" id="PS51358"/>
    </source>
</evidence>
<dbReference type="BioCyc" id="NEQU228908:GJB6-364-MONOMER"/>
<dbReference type="KEGG" id="neq:NEQ342"/>
<evidence type="ECO:0000256" key="1">
    <source>
        <dbReference type="ARBA" id="ARBA00009211"/>
    </source>
</evidence>
<evidence type="ECO:0000313" key="3">
    <source>
        <dbReference type="EMBL" id="AAR39190.1"/>
    </source>
</evidence>
<dbReference type="GO" id="GO:0030515">
    <property type="term" value="F:snoRNA binding"/>
    <property type="evidence" value="ECO:0007669"/>
    <property type="project" value="InterPro"/>
</dbReference>
<organism evidence="3 4">
    <name type="scientific">Nanoarchaeum equitans (strain Kin4-M)</name>
    <dbReference type="NCBI Taxonomy" id="228908"/>
    <lineage>
        <taxon>Archaea</taxon>
        <taxon>Nanobdellota</taxon>
        <taxon>Candidatus Nanoarchaeia</taxon>
        <taxon>Nanoarchaeales</taxon>
        <taxon>Nanoarchaeaceae</taxon>
        <taxon>Nanoarchaeum</taxon>
    </lineage>
</organism>
<dbReference type="Gene3D" id="1.10.287.4070">
    <property type="match status" value="1"/>
</dbReference>
<dbReference type="InterPro" id="IPR036070">
    <property type="entry name" value="Nop_dom_sf"/>
</dbReference>
<dbReference type="STRING" id="228908.NEQ342"/>
<dbReference type="EnsemblBacteria" id="AAR39190">
    <property type="protein sequence ID" value="AAR39190"/>
    <property type="gene ID" value="NEQ342"/>
</dbReference>
<dbReference type="InterPro" id="IPR002687">
    <property type="entry name" value="Nop_dom"/>
</dbReference>
<dbReference type="PANTHER" id="PTHR10894">
    <property type="entry name" value="NUCLEOLAR PROTEIN 5 NUCLEOLAR PROTEIN NOP5 NOP58"/>
    <property type="match status" value="1"/>
</dbReference>
<sequence>MAYLFIHLNGLYVLDEDGTLLEYKPMEFSEEEAYKLKKGILPESLKGEIDKLKSKYELKILGRAYKGLDLPLDLNTKLINKALFYARENDNFSYIRDVQYEVTIRELSESVSHDWLIIQAIKALDDTNKILNLMMERFREWYELYFPELSKKFEDHEQFVKAVLEKPREEWLKELGLDKTMGGNIDEESKQILMTFAQRIKDMYEFRKQLQNYIKQMMERYAPNVTAIAGPLVGARLLALAGGLKELAYLPASTIQVLGAEKALFKHLTKGTPPPKHGVLFNHPYVQKLPKKLRGRMARTLAAKIAIAAKVDAFGHYFIGDKLKKEIDERFEELKKEAERL</sequence>
<dbReference type="GO" id="GO:0031428">
    <property type="term" value="C:box C/D methylation guide snoRNP complex"/>
    <property type="evidence" value="ECO:0007669"/>
    <property type="project" value="InterPro"/>
</dbReference>
<comment type="similarity">
    <text evidence="1">Belongs to the NOP5/NOP56 family.</text>
</comment>
<dbReference type="PROSITE" id="PS51358">
    <property type="entry name" value="NOP"/>
    <property type="match status" value="1"/>
</dbReference>
<proteinExistence type="inferred from homology"/>
<dbReference type="EMBL" id="AE017199">
    <property type="protein sequence ID" value="AAR39190.1"/>
    <property type="molecule type" value="Genomic_DNA"/>
</dbReference>
<dbReference type="PATRIC" id="fig|228908.8.peg.351"/>
<feature type="domain" description="Nop" evidence="2">
    <location>
        <begin position="221"/>
        <end position="336"/>
    </location>
</feature>
<dbReference type="Gene3D" id="1.10.246.90">
    <property type="entry name" value="Nop domain"/>
    <property type="match status" value="1"/>
</dbReference>
<dbReference type="AlphaFoldDB" id="Q74MB0"/>
<dbReference type="Proteomes" id="UP000000578">
    <property type="component" value="Chromosome"/>
</dbReference>
<name>Q74MB0_NANEQ</name>
<dbReference type="SMART" id="SM00931">
    <property type="entry name" value="NOSIC"/>
    <property type="match status" value="1"/>
</dbReference>
<dbReference type="SUPFAM" id="SSF89124">
    <property type="entry name" value="Nop domain"/>
    <property type="match status" value="1"/>
</dbReference>
<protein>
    <submittedName>
        <fullName evidence="3">NEQ342</fullName>
    </submittedName>
</protein>
<dbReference type="InterPro" id="IPR045056">
    <property type="entry name" value="Nop56/Nop58"/>
</dbReference>
<dbReference type="PANTHER" id="PTHR10894:SF0">
    <property type="entry name" value="NUCLEOLAR PROTEIN 56"/>
    <property type="match status" value="1"/>
</dbReference>
<dbReference type="InterPro" id="IPR042239">
    <property type="entry name" value="Nop_C"/>
</dbReference>
<accession>Q74MB0</accession>
<reference evidence="3 4" key="1">
    <citation type="journal article" date="2003" name="Proc. Natl. Acad. Sci. U.S.A.">
        <title>The genome of Nanoarchaeum equitans: insights into early archaeal evolution and derived parasitism.</title>
        <authorList>
            <person name="Waters E."/>
            <person name="Hohn M.J."/>
            <person name="Ahel I."/>
            <person name="Graham D.E."/>
            <person name="Adams M.D."/>
            <person name="Barnstead M."/>
            <person name="Beeson K.Y."/>
            <person name="Bibbs L."/>
            <person name="Bolanos R."/>
            <person name="Keller M."/>
            <person name="Kretz K."/>
            <person name="Lin X."/>
            <person name="Mathur E."/>
            <person name="Ni J."/>
            <person name="Podar M."/>
            <person name="Richardson T."/>
            <person name="Sutton G.G."/>
            <person name="Simon M."/>
            <person name="Soll D."/>
            <person name="Stetter K.O."/>
            <person name="Short J.M."/>
            <person name="Noordewier M."/>
        </authorList>
    </citation>
    <scope>NUCLEOTIDE SEQUENCE [LARGE SCALE GENOMIC DNA]</scope>
    <source>
        <strain evidence="3 4">Kin4-M</strain>
    </source>
</reference>
<keyword evidence="4" id="KW-1185">Reference proteome</keyword>
<evidence type="ECO:0000313" key="4">
    <source>
        <dbReference type="Proteomes" id="UP000000578"/>
    </source>
</evidence>
<dbReference type="InterPro" id="IPR012976">
    <property type="entry name" value="NOSIC"/>
</dbReference>
<gene>
    <name evidence="3" type="ordered locus">NEQ342</name>
</gene>
<dbReference type="Pfam" id="PF01798">
    <property type="entry name" value="Nop"/>
    <property type="match status" value="1"/>
</dbReference>